<keyword evidence="4" id="KW-0249">Electron transport</keyword>
<feature type="domain" description="Cytochrome c" evidence="8">
    <location>
        <begin position="24"/>
        <end position="135"/>
    </location>
</feature>
<keyword evidence="7" id="KW-0732">Signal</keyword>
<dbReference type="KEGG" id="hjo:AY555_07840"/>
<name>A0A143DG66_9PROT</name>
<dbReference type="GO" id="GO:0009055">
    <property type="term" value="F:electron transfer activity"/>
    <property type="evidence" value="ECO:0007669"/>
    <property type="project" value="InterPro"/>
</dbReference>
<dbReference type="InterPro" id="IPR009056">
    <property type="entry name" value="Cyt_c-like_dom"/>
</dbReference>
<dbReference type="EMBL" id="CP014525">
    <property type="protein sequence ID" value="AMW35098.1"/>
    <property type="molecule type" value="Genomic_DNA"/>
</dbReference>
<dbReference type="PROSITE" id="PS51007">
    <property type="entry name" value="CYTC"/>
    <property type="match status" value="1"/>
</dbReference>
<dbReference type="InterPro" id="IPR036909">
    <property type="entry name" value="Cyt_c-like_dom_sf"/>
</dbReference>
<dbReference type="Gene3D" id="1.10.760.10">
    <property type="entry name" value="Cytochrome c-like domain"/>
    <property type="match status" value="1"/>
</dbReference>
<evidence type="ECO:0000256" key="7">
    <source>
        <dbReference type="SAM" id="SignalP"/>
    </source>
</evidence>
<keyword evidence="1" id="KW-0813">Transport</keyword>
<keyword evidence="3 6" id="KW-0479">Metal-binding</keyword>
<feature type="signal peptide" evidence="7">
    <location>
        <begin position="1"/>
        <end position="23"/>
    </location>
</feature>
<dbReference type="STRING" id="1549855.AY555_07840"/>
<dbReference type="PANTHER" id="PTHR11961">
    <property type="entry name" value="CYTOCHROME C"/>
    <property type="match status" value="1"/>
</dbReference>
<dbReference type="InterPro" id="IPR002327">
    <property type="entry name" value="Cyt_c_1A/1B"/>
</dbReference>
<dbReference type="GeneID" id="53317067"/>
<dbReference type="SUPFAM" id="SSF46626">
    <property type="entry name" value="Cytochrome c"/>
    <property type="match status" value="1"/>
</dbReference>
<feature type="chain" id="PRO_5044368621" evidence="7">
    <location>
        <begin position="24"/>
        <end position="135"/>
    </location>
</feature>
<proteinExistence type="predicted"/>
<reference evidence="9 10" key="1">
    <citation type="submission" date="2016-02" db="EMBL/GenBank/DDBJ databases">
        <title>Complete Genome of H5569, the type strain of the newly described species Haematospirillium jordaniae.</title>
        <authorList>
            <person name="Nicholson A.C."/>
            <person name="Humrighouse B.W."/>
            <person name="Loparov V."/>
            <person name="McQuiston J.R."/>
        </authorList>
    </citation>
    <scope>NUCLEOTIDE SEQUENCE [LARGE SCALE GENOMIC DNA]</scope>
    <source>
        <strain evidence="9 10">H5569</strain>
    </source>
</reference>
<evidence type="ECO:0000313" key="9">
    <source>
        <dbReference type="EMBL" id="AMW35098.1"/>
    </source>
</evidence>
<evidence type="ECO:0000256" key="5">
    <source>
        <dbReference type="ARBA" id="ARBA00023004"/>
    </source>
</evidence>
<gene>
    <name evidence="9" type="ORF">AY555_07840</name>
</gene>
<keyword evidence="2 6" id="KW-0349">Heme</keyword>
<accession>A0A143DG66</accession>
<protein>
    <submittedName>
        <fullName evidence="9">Cytochrome C</fullName>
    </submittedName>
</protein>
<dbReference type="Pfam" id="PF00034">
    <property type="entry name" value="Cytochrom_C"/>
    <property type="match status" value="1"/>
</dbReference>
<evidence type="ECO:0000256" key="4">
    <source>
        <dbReference type="ARBA" id="ARBA00022982"/>
    </source>
</evidence>
<dbReference type="PRINTS" id="PR00604">
    <property type="entry name" value="CYTCHRMECIAB"/>
</dbReference>
<evidence type="ECO:0000256" key="6">
    <source>
        <dbReference type="PROSITE-ProRule" id="PRU00433"/>
    </source>
</evidence>
<organism evidence="9 10">
    <name type="scientific">Haematospirillum jordaniae</name>
    <dbReference type="NCBI Taxonomy" id="1549855"/>
    <lineage>
        <taxon>Bacteria</taxon>
        <taxon>Pseudomonadati</taxon>
        <taxon>Pseudomonadota</taxon>
        <taxon>Alphaproteobacteria</taxon>
        <taxon>Rhodospirillales</taxon>
        <taxon>Novispirillaceae</taxon>
        <taxon>Haematospirillum</taxon>
    </lineage>
</organism>
<dbReference type="RefSeq" id="WP_066135375.1">
    <property type="nucleotide sequence ID" value="NZ_CP014525.1"/>
</dbReference>
<dbReference type="OrthoDB" id="9805828at2"/>
<dbReference type="AlphaFoldDB" id="A0A143DG66"/>
<evidence type="ECO:0000256" key="1">
    <source>
        <dbReference type="ARBA" id="ARBA00022448"/>
    </source>
</evidence>
<evidence type="ECO:0000259" key="8">
    <source>
        <dbReference type="PROSITE" id="PS51007"/>
    </source>
</evidence>
<dbReference type="GO" id="GO:0020037">
    <property type="term" value="F:heme binding"/>
    <property type="evidence" value="ECO:0007669"/>
    <property type="project" value="InterPro"/>
</dbReference>
<evidence type="ECO:0000313" key="10">
    <source>
        <dbReference type="Proteomes" id="UP000076066"/>
    </source>
</evidence>
<dbReference type="Proteomes" id="UP000076066">
    <property type="component" value="Chromosome"/>
</dbReference>
<dbReference type="GO" id="GO:0046872">
    <property type="term" value="F:metal ion binding"/>
    <property type="evidence" value="ECO:0007669"/>
    <property type="project" value="UniProtKB-KW"/>
</dbReference>
<evidence type="ECO:0000256" key="3">
    <source>
        <dbReference type="ARBA" id="ARBA00022723"/>
    </source>
</evidence>
<keyword evidence="5 6" id="KW-0408">Iron</keyword>
<sequence length="135" mass="14397">MIFRVSVTSLVAGLLFVSGSVMAQDLAAGEKIAKSRCAACHSFDKGGAHKVGPNLFGITTRGPAKATGYAYSTGLTDAAAKGFAWDKTELDTYLTDPSKFLEQKTGDAKVRSKMTFKLPKADERAAVILYLESLK</sequence>
<evidence type="ECO:0000256" key="2">
    <source>
        <dbReference type="ARBA" id="ARBA00022617"/>
    </source>
</evidence>
<keyword evidence="10" id="KW-1185">Reference proteome</keyword>